<evidence type="ECO:0000256" key="1">
    <source>
        <dbReference type="ARBA" id="ARBA00022491"/>
    </source>
</evidence>
<evidence type="ECO:0000256" key="2">
    <source>
        <dbReference type="ARBA" id="ARBA00023015"/>
    </source>
</evidence>
<reference evidence="6" key="1">
    <citation type="submission" date="2022-05" db="EMBL/GenBank/DDBJ databases">
        <authorList>
            <person name="Pankratov T."/>
        </authorList>
    </citation>
    <scope>NUCLEOTIDE SEQUENCE</scope>
    <source>
        <strain evidence="6">BP6-180914</strain>
    </source>
</reference>
<dbReference type="GO" id="GO:0003700">
    <property type="term" value="F:DNA-binding transcription factor activity"/>
    <property type="evidence" value="ECO:0007669"/>
    <property type="project" value="TreeGrafter"/>
</dbReference>
<evidence type="ECO:0000256" key="4">
    <source>
        <dbReference type="ARBA" id="ARBA00023163"/>
    </source>
</evidence>
<dbReference type="InterPro" id="IPR001761">
    <property type="entry name" value="Peripla_BP/Lac1_sug-bd_dom"/>
</dbReference>
<evidence type="ECO:0000259" key="5">
    <source>
        <dbReference type="Pfam" id="PF00532"/>
    </source>
</evidence>
<dbReference type="PANTHER" id="PTHR30146">
    <property type="entry name" value="LACI-RELATED TRANSCRIPTIONAL REPRESSOR"/>
    <property type="match status" value="1"/>
</dbReference>
<dbReference type="Pfam" id="PF00532">
    <property type="entry name" value="Peripla_BP_1"/>
    <property type="match status" value="1"/>
</dbReference>
<dbReference type="EMBL" id="JAMOIM010000027">
    <property type="protein sequence ID" value="MCW6511475.1"/>
    <property type="molecule type" value="Genomic_DNA"/>
</dbReference>
<comment type="caution">
    <text evidence="6">The sequence shown here is derived from an EMBL/GenBank/DDBJ whole genome shotgun (WGS) entry which is preliminary data.</text>
</comment>
<dbReference type="AlphaFoldDB" id="A0AA41Z275"/>
<evidence type="ECO:0000256" key="3">
    <source>
        <dbReference type="ARBA" id="ARBA00023125"/>
    </source>
</evidence>
<name>A0AA41Z275_9HYPH</name>
<keyword evidence="1" id="KW-0678">Repressor</keyword>
<evidence type="ECO:0000313" key="7">
    <source>
        <dbReference type="Proteomes" id="UP001165667"/>
    </source>
</evidence>
<dbReference type="GO" id="GO:0000976">
    <property type="term" value="F:transcription cis-regulatory region binding"/>
    <property type="evidence" value="ECO:0007669"/>
    <property type="project" value="TreeGrafter"/>
</dbReference>
<keyword evidence="3" id="KW-0238">DNA-binding</keyword>
<protein>
    <submittedName>
        <fullName evidence="6">Substrate-binding domain-containing protein</fullName>
    </submittedName>
</protein>
<dbReference type="RefSeq" id="WP_282587854.1">
    <property type="nucleotide sequence ID" value="NZ_JAMOIM010000027.1"/>
</dbReference>
<sequence length="274" mass="28593">MLLPDIGNPFFSELLKGMEESARRHGRAILIGDTGAGDSSADSYAAQLHPRTAEALILLDGKLPFAFDSTARANLLCFLVVAVSERIADVAIPVVGIDNVRAAEEVAALIAAAGHRRVAHIGGPSGNIPSGERARGFEKGAAVAGMTILGVVEGAFSATSGQDAASAILTWSERPTAVFAANDQTAMGAIHGFKAAGLKVPDDISVVGFDDIAFSEMFEPPLTTVRHPRQTMGRAAIDLVASWDDGGPALSRTTILDHQIFDRTSLGPVPFRPG</sequence>
<evidence type="ECO:0000313" key="6">
    <source>
        <dbReference type="EMBL" id="MCW6511475.1"/>
    </source>
</evidence>
<dbReference type="Proteomes" id="UP001165667">
    <property type="component" value="Unassembled WGS sequence"/>
</dbReference>
<accession>A0AA41Z275</accession>
<dbReference type="InterPro" id="IPR028082">
    <property type="entry name" value="Peripla_BP_I"/>
</dbReference>
<proteinExistence type="predicted"/>
<dbReference type="Gene3D" id="3.40.50.2300">
    <property type="match status" value="2"/>
</dbReference>
<keyword evidence="2" id="KW-0805">Transcription regulation</keyword>
<dbReference type="PANTHER" id="PTHR30146:SF148">
    <property type="entry name" value="HTH-TYPE TRANSCRIPTIONAL REPRESSOR PURR-RELATED"/>
    <property type="match status" value="1"/>
</dbReference>
<keyword evidence="4" id="KW-0804">Transcription</keyword>
<gene>
    <name evidence="6" type="ORF">M8523_26195</name>
</gene>
<keyword evidence="7" id="KW-1185">Reference proteome</keyword>
<organism evidence="6 7">
    <name type="scientific">Lichenifustis flavocetrariae</name>
    <dbReference type="NCBI Taxonomy" id="2949735"/>
    <lineage>
        <taxon>Bacteria</taxon>
        <taxon>Pseudomonadati</taxon>
        <taxon>Pseudomonadota</taxon>
        <taxon>Alphaproteobacteria</taxon>
        <taxon>Hyphomicrobiales</taxon>
        <taxon>Lichenihabitantaceae</taxon>
        <taxon>Lichenifustis</taxon>
    </lineage>
</organism>
<dbReference type="SUPFAM" id="SSF53822">
    <property type="entry name" value="Periplasmic binding protein-like I"/>
    <property type="match status" value="1"/>
</dbReference>
<feature type="domain" description="Periplasmic binding protein/LacI sugar binding" evidence="5">
    <location>
        <begin position="2"/>
        <end position="243"/>
    </location>
</feature>